<evidence type="ECO:0000313" key="2">
    <source>
        <dbReference type="WBParaSite" id="nRc.2.0.1.t16190-RA"/>
    </source>
</evidence>
<proteinExistence type="predicted"/>
<protein>
    <submittedName>
        <fullName evidence="2">Uncharacterized protein</fullName>
    </submittedName>
</protein>
<reference evidence="2" key="1">
    <citation type="submission" date="2022-11" db="UniProtKB">
        <authorList>
            <consortium name="WormBaseParasite"/>
        </authorList>
    </citation>
    <scope>IDENTIFICATION</scope>
</reference>
<dbReference type="AlphaFoldDB" id="A0A915IQP3"/>
<organism evidence="1 2">
    <name type="scientific">Romanomermis culicivorax</name>
    <name type="common">Nematode worm</name>
    <dbReference type="NCBI Taxonomy" id="13658"/>
    <lineage>
        <taxon>Eukaryota</taxon>
        <taxon>Metazoa</taxon>
        <taxon>Ecdysozoa</taxon>
        <taxon>Nematoda</taxon>
        <taxon>Enoplea</taxon>
        <taxon>Dorylaimia</taxon>
        <taxon>Mermithida</taxon>
        <taxon>Mermithoidea</taxon>
        <taxon>Mermithidae</taxon>
        <taxon>Romanomermis</taxon>
    </lineage>
</organism>
<dbReference type="Proteomes" id="UP000887565">
    <property type="component" value="Unplaced"/>
</dbReference>
<accession>A0A915IQP3</accession>
<evidence type="ECO:0000313" key="1">
    <source>
        <dbReference type="Proteomes" id="UP000887565"/>
    </source>
</evidence>
<sequence>MPYFGDRMVVAIGKGDALMMLTSSLTMHIVSSKALANSVGQLVTAANCCCWAIANSLWAPVIVVDGNAAMAGMGCAL</sequence>
<name>A0A915IQP3_ROMCU</name>
<dbReference type="WBParaSite" id="nRc.2.0.1.t16190-RA">
    <property type="protein sequence ID" value="nRc.2.0.1.t16190-RA"/>
    <property type="gene ID" value="nRc.2.0.1.g16190"/>
</dbReference>
<keyword evidence="1" id="KW-1185">Reference proteome</keyword>